<accession>A0A381Y644</accession>
<gene>
    <name evidence="2" type="ORF">METZ01_LOCUS125440</name>
</gene>
<reference evidence="2" key="1">
    <citation type="submission" date="2018-05" db="EMBL/GenBank/DDBJ databases">
        <authorList>
            <person name="Lanie J.A."/>
            <person name="Ng W.-L."/>
            <person name="Kazmierczak K.M."/>
            <person name="Andrzejewski T.M."/>
            <person name="Davidsen T.M."/>
            <person name="Wayne K.J."/>
            <person name="Tettelin H."/>
            <person name="Glass J.I."/>
            <person name="Rusch D."/>
            <person name="Podicherti R."/>
            <person name="Tsui H.-C.T."/>
            <person name="Winkler M.E."/>
        </authorList>
    </citation>
    <scope>NUCLEOTIDE SEQUENCE</scope>
</reference>
<sequence>MQYENNELQPVTGIIYFSIKVYLFCAMIILIYSLLADGIMNEEEYNYLFDYSHTSVVNTIDIVAASSYILGY</sequence>
<organism evidence="2">
    <name type="scientific">marine metagenome</name>
    <dbReference type="NCBI Taxonomy" id="408172"/>
    <lineage>
        <taxon>unclassified sequences</taxon>
        <taxon>metagenomes</taxon>
        <taxon>ecological metagenomes</taxon>
    </lineage>
</organism>
<keyword evidence="1" id="KW-1133">Transmembrane helix</keyword>
<evidence type="ECO:0000256" key="1">
    <source>
        <dbReference type="SAM" id="Phobius"/>
    </source>
</evidence>
<feature type="transmembrane region" description="Helical" evidence="1">
    <location>
        <begin position="14"/>
        <end position="35"/>
    </location>
</feature>
<dbReference type="AlphaFoldDB" id="A0A381Y644"/>
<dbReference type="EMBL" id="UINC01017494">
    <property type="protein sequence ID" value="SVA72586.1"/>
    <property type="molecule type" value="Genomic_DNA"/>
</dbReference>
<evidence type="ECO:0000313" key="2">
    <source>
        <dbReference type="EMBL" id="SVA72586.1"/>
    </source>
</evidence>
<proteinExistence type="predicted"/>
<protein>
    <submittedName>
        <fullName evidence="2">Uncharacterized protein</fullName>
    </submittedName>
</protein>
<keyword evidence="1" id="KW-0812">Transmembrane</keyword>
<keyword evidence="1" id="KW-0472">Membrane</keyword>
<name>A0A381Y644_9ZZZZ</name>